<feature type="transmembrane region" description="Helical" evidence="1">
    <location>
        <begin position="6"/>
        <end position="28"/>
    </location>
</feature>
<feature type="transmembrane region" description="Helical" evidence="1">
    <location>
        <begin position="67"/>
        <end position="88"/>
    </location>
</feature>
<feature type="transmembrane region" description="Helical" evidence="1">
    <location>
        <begin position="40"/>
        <end position="61"/>
    </location>
</feature>
<name>A0ABP7AG62_9MICO</name>
<dbReference type="EMBL" id="BAAAYU010000004">
    <property type="protein sequence ID" value="GAA3631432.1"/>
    <property type="molecule type" value="Genomic_DNA"/>
</dbReference>
<sequence length="120" mass="12939">MSGMEILRHIVVFIHLIGFAVLFGAWLVEAVARRMRFTPLMNWGLLIAGVAGIVLAAPFGVSYELNYAKIGVKLVVLLVIGALLGIGMGRQRKNGSVPPALFWSVGVLTLLNAGIAVLWR</sequence>
<evidence type="ECO:0008006" key="4">
    <source>
        <dbReference type="Google" id="ProtNLM"/>
    </source>
</evidence>
<keyword evidence="1" id="KW-0472">Membrane</keyword>
<proteinExistence type="predicted"/>
<keyword evidence="1" id="KW-0812">Transmembrane</keyword>
<evidence type="ECO:0000313" key="3">
    <source>
        <dbReference type="Proteomes" id="UP001501697"/>
    </source>
</evidence>
<evidence type="ECO:0000256" key="1">
    <source>
        <dbReference type="SAM" id="Phobius"/>
    </source>
</evidence>
<accession>A0ABP7AG62</accession>
<protein>
    <recommendedName>
        <fullName evidence="4">Fe-S protein</fullName>
    </recommendedName>
</protein>
<dbReference type="Proteomes" id="UP001501697">
    <property type="component" value="Unassembled WGS sequence"/>
</dbReference>
<evidence type="ECO:0000313" key="2">
    <source>
        <dbReference type="EMBL" id="GAA3631432.1"/>
    </source>
</evidence>
<organism evidence="2 3">
    <name type="scientific">Microbacterium awajiense</name>
    <dbReference type="NCBI Taxonomy" id="415214"/>
    <lineage>
        <taxon>Bacteria</taxon>
        <taxon>Bacillati</taxon>
        <taxon>Actinomycetota</taxon>
        <taxon>Actinomycetes</taxon>
        <taxon>Micrococcales</taxon>
        <taxon>Microbacteriaceae</taxon>
        <taxon>Microbacterium</taxon>
    </lineage>
</organism>
<keyword evidence="3" id="KW-1185">Reference proteome</keyword>
<comment type="caution">
    <text evidence="2">The sequence shown here is derived from an EMBL/GenBank/DDBJ whole genome shotgun (WGS) entry which is preliminary data.</text>
</comment>
<feature type="transmembrane region" description="Helical" evidence="1">
    <location>
        <begin position="100"/>
        <end position="119"/>
    </location>
</feature>
<gene>
    <name evidence="2" type="ORF">GCM10022200_12910</name>
</gene>
<reference evidence="3" key="1">
    <citation type="journal article" date="2019" name="Int. J. Syst. Evol. Microbiol.">
        <title>The Global Catalogue of Microorganisms (GCM) 10K type strain sequencing project: providing services to taxonomists for standard genome sequencing and annotation.</title>
        <authorList>
            <consortium name="The Broad Institute Genomics Platform"/>
            <consortium name="The Broad Institute Genome Sequencing Center for Infectious Disease"/>
            <person name="Wu L."/>
            <person name="Ma J."/>
        </authorList>
    </citation>
    <scope>NUCLEOTIDE SEQUENCE [LARGE SCALE GENOMIC DNA]</scope>
    <source>
        <strain evidence="3">JCM 16544</strain>
    </source>
</reference>
<keyword evidence="1" id="KW-1133">Transmembrane helix</keyword>